<dbReference type="OMA" id="DYADQEM"/>
<dbReference type="OrthoDB" id="29755at2759"/>
<dbReference type="GO" id="GO:0005634">
    <property type="term" value="C:nucleus"/>
    <property type="evidence" value="ECO:0007669"/>
    <property type="project" value="UniProtKB-SubCell"/>
</dbReference>
<evidence type="ECO:0000256" key="5">
    <source>
        <dbReference type="ARBA" id="ARBA00023186"/>
    </source>
</evidence>
<dbReference type="PANTHER" id="PTHR12040:SF0">
    <property type="entry name" value="HISTONE CHAPERONE ASF1"/>
    <property type="match status" value="1"/>
</dbReference>
<dbReference type="GO" id="GO:0042393">
    <property type="term" value="F:histone binding"/>
    <property type="evidence" value="ECO:0007669"/>
    <property type="project" value="TreeGrafter"/>
</dbReference>
<dbReference type="Pfam" id="PF04729">
    <property type="entry name" value="ASF1_hist_chap"/>
    <property type="match status" value="1"/>
</dbReference>
<sequence>MSHIRLTQVLIHNNPSTFDSPFIFDISFECINPIKEDLEWKVVYVGSAGSEKNDQLLDSVLLGPVALGQNQFVFEVDPPDHSRIPKDDLLGVTILFLLCAYKGEDFISVGYYVNNEYLDPELNNNPPEVPILSKISRNILTDKPVVTGYPIQWDNV</sequence>
<evidence type="ECO:0000256" key="6">
    <source>
        <dbReference type="ARBA" id="ARBA00023242"/>
    </source>
</evidence>
<accession>A0A151Z8K6</accession>
<dbReference type="EMBL" id="LODT01000037">
    <property type="protein sequence ID" value="KYQ90296.1"/>
    <property type="molecule type" value="Genomic_DNA"/>
</dbReference>
<dbReference type="Gene3D" id="2.60.40.1490">
    <property type="entry name" value="Histone chaperone ASF1-like"/>
    <property type="match status" value="1"/>
</dbReference>
<comment type="subcellular location">
    <subcellularLocation>
        <location evidence="1">Nucleus</location>
    </subcellularLocation>
</comment>
<name>A0A151Z8K6_TIELA</name>
<evidence type="ECO:0000256" key="4">
    <source>
        <dbReference type="ARBA" id="ARBA00023163"/>
    </source>
</evidence>
<evidence type="ECO:0000256" key="2">
    <source>
        <dbReference type="ARBA" id="ARBA00006051"/>
    </source>
</evidence>
<evidence type="ECO:0000313" key="8">
    <source>
        <dbReference type="Proteomes" id="UP000076078"/>
    </source>
</evidence>
<proteinExistence type="inferred from homology"/>
<dbReference type="STRING" id="361077.A0A151Z8K6"/>
<dbReference type="AlphaFoldDB" id="A0A151Z8K6"/>
<reference evidence="7 8" key="1">
    <citation type="submission" date="2015-12" db="EMBL/GenBank/DDBJ databases">
        <title>Dictyostelia acquired genes for synthesis and detection of signals that induce cell-type specialization by lateral gene transfer from prokaryotes.</title>
        <authorList>
            <person name="Gloeckner G."/>
            <person name="Schaap P."/>
        </authorList>
    </citation>
    <scope>NUCLEOTIDE SEQUENCE [LARGE SCALE GENOMIC DNA]</scope>
    <source>
        <strain evidence="7 8">TK</strain>
    </source>
</reference>
<dbReference type="SUPFAM" id="SSF101546">
    <property type="entry name" value="ASF1-like"/>
    <property type="match status" value="1"/>
</dbReference>
<evidence type="ECO:0000256" key="1">
    <source>
        <dbReference type="ARBA" id="ARBA00004123"/>
    </source>
</evidence>
<organism evidence="7 8">
    <name type="scientific">Tieghemostelium lacteum</name>
    <name type="common">Slime mold</name>
    <name type="synonym">Dictyostelium lacteum</name>
    <dbReference type="NCBI Taxonomy" id="361077"/>
    <lineage>
        <taxon>Eukaryota</taxon>
        <taxon>Amoebozoa</taxon>
        <taxon>Evosea</taxon>
        <taxon>Eumycetozoa</taxon>
        <taxon>Dictyostelia</taxon>
        <taxon>Dictyosteliales</taxon>
        <taxon>Raperosteliaceae</taxon>
        <taxon>Tieghemostelium</taxon>
    </lineage>
</organism>
<keyword evidence="3" id="KW-0805">Transcription regulation</keyword>
<gene>
    <name evidence="7" type="ORF">DLAC_08899</name>
</gene>
<keyword evidence="5" id="KW-0143">Chaperone</keyword>
<dbReference type="PANTHER" id="PTHR12040">
    <property type="entry name" value="ANTI-SILENCING PROTEIN 1"/>
    <property type="match status" value="1"/>
</dbReference>
<evidence type="ECO:0000256" key="3">
    <source>
        <dbReference type="ARBA" id="ARBA00023015"/>
    </source>
</evidence>
<comment type="similarity">
    <text evidence="2">Belongs to the ASF1 family.</text>
</comment>
<keyword evidence="6" id="KW-0539">Nucleus</keyword>
<dbReference type="Proteomes" id="UP000076078">
    <property type="component" value="Unassembled WGS sequence"/>
</dbReference>
<evidence type="ECO:0000313" key="7">
    <source>
        <dbReference type="EMBL" id="KYQ90296.1"/>
    </source>
</evidence>
<dbReference type="InterPro" id="IPR036747">
    <property type="entry name" value="ASF1-like_sf"/>
</dbReference>
<dbReference type="InterPro" id="IPR006818">
    <property type="entry name" value="ASF1-like"/>
</dbReference>
<keyword evidence="8" id="KW-1185">Reference proteome</keyword>
<keyword evidence="4" id="KW-0804">Transcription</keyword>
<comment type="caution">
    <text evidence="7">The sequence shown here is derived from an EMBL/GenBank/DDBJ whole genome shotgun (WGS) entry which is preliminary data.</text>
</comment>
<dbReference type="InParanoid" id="A0A151Z8K6"/>
<dbReference type="GO" id="GO:0000785">
    <property type="term" value="C:chromatin"/>
    <property type="evidence" value="ECO:0007669"/>
    <property type="project" value="TreeGrafter"/>
</dbReference>
<dbReference type="FunCoup" id="A0A151Z8K6">
    <property type="interactions" value="873"/>
</dbReference>
<protein>
    <submittedName>
        <fullName evidence="7">Anti-silencing protein 1</fullName>
    </submittedName>
</protein>
<dbReference type="GO" id="GO:0006335">
    <property type="term" value="P:DNA replication-dependent chromatin assembly"/>
    <property type="evidence" value="ECO:0007669"/>
    <property type="project" value="TreeGrafter"/>
</dbReference>